<dbReference type="RefSeq" id="WP_051985728.1">
    <property type="nucleotide sequence ID" value="NZ_BGML01000007.1"/>
</dbReference>
<dbReference type="HOGENOM" id="CLU_1757020_0_0_9"/>
<reference evidence="1 3" key="1">
    <citation type="submission" date="2014-04" db="EMBL/GenBank/DDBJ databases">
        <authorList>
            <person name="Bishop-Lilly K.A."/>
            <person name="Broomall S.M."/>
            <person name="Chain P.S."/>
            <person name="Chertkov O."/>
            <person name="Coyne S.R."/>
            <person name="Daligault H.E."/>
            <person name="Davenport K.W."/>
            <person name="Erkkila T."/>
            <person name="Frey K.G."/>
            <person name="Gibbons H.S."/>
            <person name="Gu W."/>
            <person name="Jaissle J."/>
            <person name="Johnson S.L."/>
            <person name="Koroleva G.I."/>
            <person name="Ladner J.T."/>
            <person name="Lo C.-C."/>
            <person name="Minogue T.D."/>
            <person name="Munk C."/>
            <person name="Palacios G.F."/>
            <person name="Redden C.L."/>
            <person name="Rosenzweig C.N."/>
            <person name="Scholz M.B."/>
            <person name="Teshima H."/>
            <person name="Xu Y."/>
        </authorList>
    </citation>
    <scope>NUCLEOTIDE SEQUENCE [LARGE SCALE GENOMIC DNA]</scope>
    <source>
        <strain evidence="1 3">8244</strain>
    </source>
</reference>
<dbReference type="PATRIC" id="fig|44252.3.peg.3970"/>
<gene>
    <name evidence="1" type="ORF">DJ90_4579</name>
    <name evidence="2" type="ORF">GNQ08_24850</name>
</gene>
<evidence type="ECO:0000313" key="1">
    <source>
        <dbReference type="EMBL" id="KFN07007.1"/>
    </source>
</evidence>
<dbReference type="Proteomes" id="UP000029278">
    <property type="component" value="Unassembled WGS sequence"/>
</dbReference>
<reference evidence="2 4" key="2">
    <citation type="submission" date="2019-11" db="EMBL/GenBank/DDBJ databases">
        <title>Draft genome sequences of five Paenibacillus species of dairy origin.</title>
        <authorList>
            <person name="Olajide A.M."/>
            <person name="Chen S."/>
            <person name="Lapointe G."/>
        </authorList>
    </citation>
    <scope>NUCLEOTIDE SEQUENCE [LARGE SCALE GENOMIC DNA]</scope>
    <source>
        <strain evidence="2 4">3CT49</strain>
    </source>
</reference>
<dbReference type="EMBL" id="JMQA01000036">
    <property type="protein sequence ID" value="KFN07007.1"/>
    <property type="molecule type" value="Genomic_DNA"/>
</dbReference>
<evidence type="ECO:0000313" key="4">
    <source>
        <dbReference type="Proteomes" id="UP000442469"/>
    </source>
</evidence>
<sequence>MIGPCYLHGALIPKFRDHLMEFAYYRVIRHGLSNLNVGPKTLTLEEAETTVNDFTNWRFPIVCFAGSKSSIPFFNYHIALGFGENEREVTISELLVREPVHENTVKGILLAYYTLVNDKTGIEKMRVPFVLPGLKEEGLKIKIDLPKM</sequence>
<evidence type="ECO:0000313" key="2">
    <source>
        <dbReference type="EMBL" id="MUG25594.1"/>
    </source>
</evidence>
<dbReference type="EMBL" id="WNZZ01000027">
    <property type="protein sequence ID" value="MUG25594.1"/>
    <property type="molecule type" value="Genomic_DNA"/>
</dbReference>
<evidence type="ECO:0000313" key="3">
    <source>
        <dbReference type="Proteomes" id="UP000029278"/>
    </source>
</evidence>
<dbReference type="AlphaFoldDB" id="A0A090Z8Q5"/>
<dbReference type="GeneID" id="77009703"/>
<keyword evidence="3" id="KW-1185">Reference proteome</keyword>
<proteinExistence type="predicted"/>
<accession>A0A090Z8Q5</accession>
<comment type="caution">
    <text evidence="1">The sequence shown here is derived from an EMBL/GenBank/DDBJ whole genome shotgun (WGS) entry which is preliminary data.</text>
</comment>
<protein>
    <submittedName>
        <fullName evidence="1">Uncharacterized protein</fullName>
    </submittedName>
</protein>
<dbReference type="Proteomes" id="UP000442469">
    <property type="component" value="Unassembled WGS sequence"/>
</dbReference>
<organism evidence="1 3">
    <name type="scientific">Paenibacillus macerans</name>
    <name type="common">Bacillus macerans</name>
    <dbReference type="NCBI Taxonomy" id="44252"/>
    <lineage>
        <taxon>Bacteria</taxon>
        <taxon>Bacillati</taxon>
        <taxon>Bacillota</taxon>
        <taxon>Bacilli</taxon>
        <taxon>Bacillales</taxon>
        <taxon>Paenibacillaceae</taxon>
        <taxon>Paenibacillus</taxon>
    </lineage>
</organism>
<dbReference type="OrthoDB" id="2626099at2"/>
<name>A0A090Z8Q5_PAEMA</name>